<keyword evidence="5" id="KW-0805">Transcription regulation</keyword>
<dbReference type="Pfam" id="PF07776">
    <property type="entry name" value="zf-AD"/>
    <property type="match status" value="1"/>
</dbReference>
<dbReference type="PROSITE" id="PS51915">
    <property type="entry name" value="ZAD"/>
    <property type="match status" value="1"/>
</dbReference>
<keyword evidence="4" id="KW-0862">Zinc</keyword>
<dbReference type="Gene3D" id="3.40.1800.20">
    <property type="match status" value="1"/>
</dbReference>
<keyword evidence="2" id="KW-0479">Metal-binding</keyword>
<evidence type="ECO:0000256" key="4">
    <source>
        <dbReference type="ARBA" id="ARBA00022833"/>
    </source>
</evidence>
<dbReference type="GO" id="GO:0006357">
    <property type="term" value="P:regulation of transcription by RNA polymerase II"/>
    <property type="evidence" value="ECO:0007669"/>
    <property type="project" value="TreeGrafter"/>
</dbReference>
<dbReference type="Gene3D" id="3.30.160.60">
    <property type="entry name" value="Classic Zinc Finger"/>
    <property type="match status" value="1"/>
</dbReference>
<feature type="region of interest" description="Disordered" evidence="8">
    <location>
        <begin position="118"/>
        <end position="151"/>
    </location>
</feature>
<keyword evidence="6" id="KW-0804">Transcription</keyword>
<dbReference type="PROSITE" id="PS50157">
    <property type="entry name" value="ZINC_FINGER_C2H2_2"/>
    <property type="match status" value="2"/>
</dbReference>
<evidence type="ECO:0000256" key="5">
    <source>
        <dbReference type="ARBA" id="ARBA00023015"/>
    </source>
</evidence>
<dbReference type="InterPro" id="IPR051061">
    <property type="entry name" value="Zinc_finger_trans_reg"/>
</dbReference>
<dbReference type="GO" id="GO:0005634">
    <property type="term" value="C:nucleus"/>
    <property type="evidence" value="ECO:0007669"/>
    <property type="project" value="UniProtKB-SubCell"/>
</dbReference>
<feature type="region of interest" description="Disordered" evidence="8">
    <location>
        <begin position="184"/>
        <end position="218"/>
    </location>
</feature>
<dbReference type="PANTHER" id="PTHR46179">
    <property type="entry name" value="ZINC FINGER PROTEIN"/>
    <property type="match status" value="1"/>
</dbReference>
<reference evidence="9" key="1">
    <citation type="submission" date="2022-08" db="UniProtKB">
        <authorList>
            <consortium name="EnsemblMetazoa"/>
        </authorList>
    </citation>
    <scope>IDENTIFICATION</scope>
    <source>
        <strain evidence="9">Israel</strain>
    </source>
</reference>
<evidence type="ECO:0000256" key="1">
    <source>
        <dbReference type="ARBA" id="ARBA00004123"/>
    </source>
</evidence>
<keyword evidence="7" id="KW-0539">Nucleus</keyword>
<dbReference type="SUPFAM" id="SSF57716">
    <property type="entry name" value="Glucocorticoid receptor-like (DNA-binding domain)"/>
    <property type="match status" value="1"/>
</dbReference>
<dbReference type="VEuPathDB" id="VectorBase:PPAPM1_000923"/>
<proteinExistence type="predicted"/>
<keyword evidence="3" id="KW-0863">Zinc-finger</keyword>
<name>A0A1B0DLB1_PHLPP</name>
<evidence type="ECO:0000256" key="8">
    <source>
        <dbReference type="SAM" id="MobiDB-lite"/>
    </source>
</evidence>
<dbReference type="SMART" id="SM00868">
    <property type="entry name" value="zf-AD"/>
    <property type="match status" value="1"/>
</dbReference>
<dbReference type="SMART" id="SM00355">
    <property type="entry name" value="ZnF_C2H2"/>
    <property type="match status" value="3"/>
</dbReference>
<evidence type="ECO:0000256" key="7">
    <source>
        <dbReference type="ARBA" id="ARBA00023242"/>
    </source>
</evidence>
<evidence type="ECO:0000313" key="10">
    <source>
        <dbReference type="Proteomes" id="UP000092462"/>
    </source>
</evidence>
<accession>A0A1B0DLB1</accession>
<protein>
    <submittedName>
        <fullName evidence="9">Uncharacterized protein</fullName>
    </submittedName>
</protein>
<evidence type="ECO:0000256" key="3">
    <source>
        <dbReference type="ARBA" id="ARBA00022771"/>
    </source>
</evidence>
<dbReference type="VEuPathDB" id="VectorBase:PPAI009151"/>
<dbReference type="GO" id="GO:0008270">
    <property type="term" value="F:zinc ion binding"/>
    <property type="evidence" value="ECO:0007669"/>
    <property type="project" value="UniProtKB-UniRule"/>
</dbReference>
<keyword evidence="10" id="KW-1185">Reference proteome</keyword>
<evidence type="ECO:0000313" key="9">
    <source>
        <dbReference type="EnsemblMetazoa" id="PPAI009151-PA"/>
    </source>
</evidence>
<dbReference type="EMBL" id="AJVK01036280">
    <property type="status" value="NOT_ANNOTATED_CDS"/>
    <property type="molecule type" value="Genomic_DNA"/>
</dbReference>
<evidence type="ECO:0000256" key="6">
    <source>
        <dbReference type="ARBA" id="ARBA00023163"/>
    </source>
</evidence>
<feature type="region of interest" description="Disordered" evidence="8">
    <location>
        <begin position="242"/>
        <end position="351"/>
    </location>
</feature>
<feature type="compositionally biased region" description="Acidic residues" evidence="8">
    <location>
        <begin position="184"/>
        <end position="193"/>
    </location>
</feature>
<dbReference type="InterPro" id="IPR013087">
    <property type="entry name" value="Znf_C2H2_type"/>
</dbReference>
<dbReference type="PANTHER" id="PTHR46179:SF13">
    <property type="entry name" value="C2H2-TYPE DOMAIN-CONTAINING PROTEIN"/>
    <property type="match status" value="1"/>
</dbReference>
<dbReference type="PROSITE" id="PS00028">
    <property type="entry name" value="ZINC_FINGER_C2H2_1"/>
    <property type="match status" value="3"/>
</dbReference>
<feature type="compositionally biased region" description="Acidic residues" evidence="8">
    <location>
        <begin position="255"/>
        <end position="265"/>
    </location>
</feature>
<dbReference type="EnsemblMetazoa" id="PPAI009151-RA">
    <property type="protein sequence ID" value="PPAI009151-PA"/>
    <property type="gene ID" value="PPAI009151"/>
</dbReference>
<dbReference type="AlphaFoldDB" id="A0A1B0DLB1"/>
<dbReference type="InterPro" id="IPR036236">
    <property type="entry name" value="Znf_C2H2_sf"/>
</dbReference>
<comment type="subcellular location">
    <subcellularLocation>
        <location evidence="1">Nucleus</location>
    </subcellularLocation>
</comment>
<organism evidence="9 10">
    <name type="scientific">Phlebotomus papatasi</name>
    <name type="common">Sandfly</name>
    <dbReference type="NCBI Taxonomy" id="29031"/>
    <lineage>
        <taxon>Eukaryota</taxon>
        <taxon>Metazoa</taxon>
        <taxon>Ecdysozoa</taxon>
        <taxon>Arthropoda</taxon>
        <taxon>Hexapoda</taxon>
        <taxon>Insecta</taxon>
        <taxon>Pterygota</taxon>
        <taxon>Neoptera</taxon>
        <taxon>Endopterygota</taxon>
        <taxon>Diptera</taxon>
        <taxon>Nematocera</taxon>
        <taxon>Psychodoidea</taxon>
        <taxon>Psychodidae</taxon>
        <taxon>Phlebotomus</taxon>
        <taxon>Phlebotomus</taxon>
    </lineage>
</organism>
<dbReference type="VEuPathDB" id="VectorBase:PPAPM1_008828"/>
<evidence type="ECO:0000256" key="2">
    <source>
        <dbReference type="ARBA" id="ARBA00022723"/>
    </source>
</evidence>
<dbReference type="InterPro" id="IPR012934">
    <property type="entry name" value="Znf_AD"/>
</dbReference>
<dbReference type="Proteomes" id="UP000092462">
    <property type="component" value="Unassembled WGS sequence"/>
</dbReference>
<sequence length="483" mass="55422">MNYLNPLELSCEVKQEAISCTEELCRLCAKSVTSYSSIFQDNLHEYLTLIFGVSIQQNDNWPKSICNICFEMAKNYVKYVLSVRRAETSLRSIYGELSNLEPGISFINVQEILNPEDTRDHASEGSDYNENEDENDIKVFPPGTENSFDTLEDSKIPNKITLNERQFLEESSKDNKPFFMEEYDGQTSEETEDLPTLNRRTPPTDQSTDEEEEQAETSLRSIYGELSNTPEPGISFINVQEILNPGDTRDNGIEGSDENENEDNDVNVHETESEDSIDNSEMHKIANKRKRKESHIQDAPPKGKKSALIEENNGDSCETEAVTQKKNRTRPSKSKPTQNRRVPSTDKSKEEDERIKKFFKMECSVCSNPFETYNELKSHAIKIHNDQKLAFIICCKKKLDNRTKIVNHLNHHTKPDAYKCPKPGCSKTFLTPTGLYSHQLNKHVKGKEKIKCVHCSQSFLTLYRLKSHELKHLNGNEEKQKFK</sequence>
<dbReference type="SUPFAM" id="SSF57667">
    <property type="entry name" value="beta-beta-alpha zinc fingers"/>
    <property type="match status" value="1"/>
</dbReference>